<dbReference type="EMBL" id="SRLO01000111">
    <property type="protein sequence ID" value="TNN74676.1"/>
    <property type="molecule type" value="Genomic_DNA"/>
</dbReference>
<reference evidence="1 2" key="1">
    <citation type="submission" date="2019-03" db="EMBL/GenBank/DDBJ databases">
        <title>First draft genome of Liparis tanakae, snailfish: a comprehensive survey of snailfish specific genes.</title>
        <authorList>
            <person name="Kim W."/>
            <person name="Song I."/>
            <person name="Jeong J.-H."/>
            <person name="Kim D."/>
            <person name="Kim S."/>
            <person name="Ryu S."/>
            <person name="Song J.Y."/>
            <person name="Lee S.K."/>
        </authorList>
    </citation>
    <scope>NUCLEOTIDE SEQUENCE [LARGE SCALE GENOMIC DNA]</scope>
    <source>
        <tissue evidence="1">Muscle</tissue>
    </source>
</reference>
<comment type="caution">
    <text evidence="1">The sequence shown here is derived from an EMBL/GenBank/DDBJ whole genome shotgun (WGS) entry which is preliminary data.</text>
</comment>
<accession>A0A4Z2I9H4</accession>
<evidence type="ECO:0000313" key="2">
    <source>
        <dbReference type="Proteomes" id="UP000314294"/>
    </source>
</evidence>
<dbReference type="AlphaFoldDB" id="A0A4Z2I9H4"/>
<organism evidence="1 2">
    <name type="scientific">Liparis tanakae</name>
    <name type="common">Tanaka's snailfish</name>
    <dbReference type="NCBI Taxonomy" id="230148"/>
    <lineage>
        <taxon>Eukaryota</taxon>
        <taxon>Metazoa</taxon>
        <taxon>Chordata</taxon>
        <taxon>Craniata</taxon>
        <taxon>Vertebrata</taxon>
        <taxon>Euteleostomi</taxon>
        <taxon>Actinopterygii</taxon>
        <taxon>Neopterygii</taxon>
        <taxon>Teleostei</taxon>
        <taxon>Neoteleostei</taxon>
        <taxon>Acanthomorphata</taxon>
        <taxon>Eupercaria</taxon>
        <taxon>Perciformes</taxon>
        <taxon>Cottioidei</taxon>
        <taxon>Cottales</taxon>
        <taxon>Liparidae</taxon>
        <taxon>Liparis</taxon>
    </lineage>
</organism>
<sequence>MGSEHGRRYISLIGCVDGRIDQSPTSRIANTPRCARSHPSPGPPLARMAVSFTIFINALCHHSLPSLRHIPLQRRDGKWQETKRSACSPRGNPVRMTRGGDDELLCGDMKARHVCSCEPCGATITHPPEATQAVAASEVVWIIRRAEGNSLRQMCGASGSTSQHPLAHRQHLFIAHHRE</sequence>
<dbReference type="Proteomes" id="UP000314294">
    <property type="component" value="Unassembled WGS sequence"/>
</dbReference>
<name>A0A4Z2I9H4_9TELE</name>
<evidence type="ECO:0000313" key="1">
    <source>
        <dbReference type="EMBL" id="TNN74676.1"/>
    </source>
</evidence>
<protein>
    <submittedName>
        <fullName evidence="1">Uncharacterized protein</fullName>
    </submittedName>
</protein>
<gene>
    <name evidence="1" type="ORF">EYF80_014994</name>
</gene>
<proteinExistence type="predicted"/>
<keyword evidence="2" id="KW-1185">Reference proteome</keyword>